<dbReference type="Pfam" id="PF00005">
    <property type="entry name" value="ABC_tran"/>
    <property type="match status" value="1"/>
</dbReference>
<evidence type="ECO:0000256" key="4">
    <source>
        <dbReference type="ARBA" id="ARBA00022840"/>
    </source>
</evidence>
<dbReference type="SUPFAM" id="SSF52540">
    <property type="entry name" value="P-loop containing nucleoside triphosphate hydrolases"/>
    <property type="match status" value="1"/>
</dbReference>
<dbReference type="PROSITE" id="PS00211">
    <property type="entry name" value="ABC_TRANSPORTER_1"/>
    <property type="match status" value="1"/>
</dbReference>
<dbReference type="PANTHER" id="PTHR43335:SF4">
    <property type="entry name" value="ABC TRANSPORTER, ATP-BINDING PROTEIN"/>
    <property type="match status" value="1"/>
</dbReference>
<sequence length="334" mass="36502">MTNVIELEQLSVTFGKRPILKSLSGALGGRAIGLLGPNGAGKTSLIHTLLGFHPPTSGTARIFGQDITTDAKQVRATVGYMPESDSFIAKMSCVHFVRLMAELSGIPAKHALERAHEALFFVGLGEARYRPVDSYSLGMKQLAKLAQAIVHGPKLIILDEPTNGLDPPTRNRMIALIRQIRDGGRARILLSSHLLRDVEECCDEILVLKDGRIAANCNLEEERKLNRKFIELETRGGNRKGFVEAIGGLGCEYALSGERRIKLIMNETVEISDLYRLALENAVQIRRLNFKRDSLEDIFLKAMENGNAGDGASASVNNESRIENGNGRISDGGL</sequence>
<dbReference type="InterPro" id="IPR017871">
    <property type="entry name" value="ABC_transporter-like_CS"/>
</dbReference>
<reference evidence="7" key="1">
    <citation type="submission" date="2020-02" db="EMBL/GenBank/DDBJ databases">
        <authorList>
            <person name="Meier V. D."/>
        </authorList>
    </citation>
    <scope>NUCLEOTIDE SEQUENCE</scope>
    <source>
        <strain evidence="7">AVDCRST_MAG74</strain>
    </source>
</reference>
<feature type="domain" description="ABC transporter" evidence="6">
    <location>
        <begin position="5"/>
        <end position="235"/>
    </location>
</feature>
<dbReference type="GO" id="GO:0016887">
    <property type="term" value="F:ATP hydrolysis activity"/>
    <property type="evidence" value="ECO:0007669"/>
    <property type="project" value="InterPro"/>
</dbReference>
<proteinExistence type="inferred from homology"/>
<evidence type="ECO:0000256" key="3">
    <source>
        <dbReference type="ARBA" id="ARBA00022741"/>
    </source>
</evidence>
<dbReference type="InterPro" id="IPR003439">
    <property type="entry name" value="ABC_transporter-like_ATP-bd"/>
</dbReference>
<evidence type="ECO:0000256" key="1">
    <source>
        <dbReference type="ARBA" id="ARBA00005417"/>
    </source>
</evidence>
<evidence type="ECO:0000256" key="2">
    <source>
        <dbReference type="ARBA" id="ARBA00022448"/>
    </source>
</evidence>
<evidence type="ECO:0000259" key="6">
    <source>
        <dbReference type="PROSITE" id="PS50893"/>
    </source>
</evidence>
<dbReference type="PROSITE" id="PS50893">
    <property type="entry name" value="ABC_TRANSPORTER_2"/>
    <property type="match status" value="1"/>
</dbReference>
<name>A0A6J4NV65_9BACT</name>
<evidence type="ECO:0000256" key="5">
    <source>
        <dbReference type="SAM" id="MobiDB-lite"/>
    </source>
</evidence>
<keyword evidence="2" id="KW-0813">Transport</keyword>
<dbReference type="SMART" id="SM00382">
    <property type="entry name" value="AAA"/>
    <property type="match status" value="1"/>
</dbReference>
<comment type="similarity">
    <text evidence="1">Belongs to the ABC transporter superfamily.</text>
</comment>
<dbReference type="GO" id="GO:0005524">
    <property type="term" value="F:ATP binding"/>
    <property type="evidence" value="ECO:0007669"/>
    <property type="project" value="UniProtKB-KW"/>
</dbReference>
<dbReference type="InterPro" id="IPR003593">
    <property type="entry name" value="AAA+_ATPase"/>
</dbReference>
<dbReference type="Gene3D" id="3.40.50.300">
    <property type="entry name" value="P-loop containing nucleotide triphosphate hydrolases"/>
    <property type="match status" value="1"/>
</dbReference>
<organism evidence="7">
    <name type="scientific">uncultured Pyrinomonadaceae bacterium</name>
    <dbReference type="NCBI Taxonomy" id="2283094"/>
    <lineage>
        <taxon>Bacteria</taxon>
        <taxon>Pseudomonadati</taxon>
        <taxon>Acidobacteriota</taxon>
        <taxon>Blastocatellia</taxon>
        <taxon>Blastocatellales</taxon>
        <taxon>Pyrinomonadaceae</taxon>
        <taxon>environmental samples</taxon>
    </lineage>
</organism>
<dbReference type="InterPro" id="IPR027417">
    <property type="entry name" value="P-loop_NTPase"/>
</dbReference>
<feature type="region of interest" description="Disordered" evidence="5">
    <location>
        <begin position="310"/>
        <end position="334"/>
    </location>
</feature>
<gene>
    <name evidence="7" type="ORF">AVDCRST_MAG74-1090</name>
</gene>
<accession>A0A6J4NV65</accession>
<evidence type="ECO:0000313" key="7">
    <source>
        <dbReference type="EMBL" id="CAA9392617.1"/>
    </source>
</evidence>
<protein>
    <submittedName>
        <fullName evidence="7">Efflux ABC transporter, ATP-binding protein</fullName>
    </submittedName>
</protein>
<dbReference type="EMBL" id="CADCUR010000089">
    <property type="protein sequence ID" value="CAA9392617.1"/>
    <property type="molecule type" value="Genomic_DNA"/>
</dbReference>
<dbReference type="CDD" id="cd03230">
    <property type="entry name" value="ABC_DR_subfamily_A"/>
    <property type="match status" value="1"/>
</dbReference>
<dbReference type="PANTHER" id="PTHR43335">
    <property type="entry name" value="ABC TRANSPORTER, ATP-BINDING PROTEIN"/>
    <property type="match status" value="1"/>
</dbReference>
<dbReference type="AlphaFoldDB" id="A0A6J4NV65"/>
<keyword evidence="3" id="KW-0547">Nucleotide-binding</keyword>
<keyword evidence="4 7" id="KW-0067">ATP-binding</keyword>